<evidence type="ECO:0000313" key="7">
    <source>
        <dbReference type="EMBL" id="KAF2683812.1"/>
    </source>
</evidence>
<dbReference type="Gene3D" id="3.90.1150.10">
    <property type="entry name" value="Aspartate Aminotransferase, domain 1"/>
    <property type="match status" value="2"/>
</dbReference>
<evidence type="ECO:0000259" key="6">
    <source>
        <dbReference type="Pfam" id="PF01212"/>
    </source>
</evidence>
<keyword evidence="3" id="KW-0808">Transferase</keyword>
<keyword evidence="4" id="KW-0663">Pyridoxal phosphate</keyword>
<dbReference type="Proteomes" id="UP000799291">
    <property type="component" value="Unassembled WGS sequence"/>
</dbReference>
<comment type="cofactor">
    <cofactor evidence="1">
        <name>pyridoxal 5'-phosphate</name>
        <dbReference type="ChEBI" id="CHEBI:597326"/>
    </cofactor>
</comment>
<keyword evidence="8" id="KW-1185">Reference proteome</keyword>
<dbReference type="SFLD" id="SFLDS00036">
    <property type="entry name" value="Aromatic_Prenyltransferase"/>
    <property type="match status" value="1"/>
</dbReference>
<organism evidence="7 8">
    <name type="scientific">Lentithecium fluviatile CBS 122367</name>
    <dbReference type="NCBI Taxonomy" id="1168545"/>
    <lineage>
        <taxon>Eukaryota</taxon>
        <taxon>Fungi</taxon>
        <taxon>Dikarya</taxon>
        <taxon>Ascomycota</taxon>
        <taxon>Pezizomycotina</taxon>
        <taxon>Dothideomycetes</taxon>
        <taxon>Pleosporomycetidae</taxon>
        <taxon>Pleosporales</taxon>
        <taxon>Massarineae</taxon>
        <taxon>Lentitheciaceae</taxon>
        <taxon>Lentithecium</taxon>
    </lineage>
</organism>
<name>A0A6G1IZY8_9PLEO</name>
<evidence type="ECO:0000256" key="3">
    <source>
        <dbReference type="ARBA" id="ARBA00022679"/>
    </source>
</evidence>
<feature type="domain" description="Aromatic amino acid beta-eliminating lyase/threonine aldolase" evidence="6">
    <location>
        <begin position="64"/>
        <end position="508"/>
    </location>
</feature>
<dbReference type="InterPro" id="IPR015421">
    <property type="entry name" value="PyrdxlP-dep_Trfase_major"/>
</dbReference>
<dbReference type="GO" id="GO:0006520">
    <property type="term" value="P:amino acid metabolic process"/>
    <property type="evidence" value="ECO:0007669"/>
    <property type="project" value="InterPro"/>
</dbReference>
<dbReference type="InterPro" id="IPR017795">
    <property type="entry name" value="ABBA_NscD-like"/>
</dbReference>
<dbReference type="Pfam" id="PF01212">
    <property type="entry name" value="Beta_elim_lyase"/>
    <property type="match status" value="1"/>
</dbReference>
<dbReference type="InterPro" id="IPR033964">
    <property type="entry name" value="ABBA"/>
</dbReference>
<evidence type="ECO:0000256" key="4">
    <source>
        <dbReference type="ARBA" id="ARBA00022898"/>
    </source>
</evidence>
<dbReference type="GO" id="GO:0016740">
    <property type="term" value="F:transferase activity"/>
    <property type="evidence" value="ECO:0007669"/>
    <property type="project" value="UniProtKB-KW"/>
</dbReference>
<dbReference type="AlphaFoldDB" id="A0A6G1IZY8"/>
<accession>A0A6G1IZY8</accession>
<reference evidence="7" key="1">
    <citation type="journal article" date="2020" name="Stud. Mycol.">
        <title>101 Dothideomycetes genomes: a test case for predicting lifestyles and emergence of pathogens.</title>
        <authorList>
            <person name="Haridas S."/>
            <person name="Albert R."/>
            <person name="Binder M."/>
            <person name="Bloem J."/>
            <person name="Labutti K."/>
            <person name="Salamov A."/>
            <person name="Andreopoulos B."/>
            <person name="Baker S."/>
            <person name="Barry K."/>
            <person name="Bills G."/>
            <person name="Bluhm B."/>
            <person name="Cannon C."/>
            <person name="Castanera R."/>
            <person name="Culley D."/>
            <person name="Daum C."/>
            <person name="Ezra D."/>
            <person name="Gonzalez J."/>
            <person name="Henrissat B."/>
            <person name="Kuo A."/>
            <person name="Liang C."/>
            <person name="Lipzen A."/>
            <person name="Lutzoni F."/>
            <person name="Magnuson J."/>
            <person name="Mondo S."/>
            <person name="Nolan M."/>
            <person name="Ohm R."/>
            <person name="Pangilinan J."/>
            <person name="Park H.-J."/>
            <person name="Ramirez L."/>
            <person name="Alfaro M."/>
            <person name="Sun H."/>
            <person name="Tritt A."/>
            <person name="Yoshinaga Y."/>
            <person name="Zwiers L.-H."/>
            <person name="Turgeon B."/>
            <person name="Goodwin S."/>
            <person name="Spatafora J."/>
            <person name="Crous P."/>
            <person name="Grigoriev I."/>
        </authorList>
    </citation>
    <scope>NUCLEOTIDE SEQUENCE</scope>
    <source>
        <strain evidence="7">CBS 122367</strain>
    </source>
</reference>
<protein>
    <recommendedName>
        <fullName evidence="6">Aromatic amino acid beta-eliminating lyase/threonine aldolase domain-containing protein</fullName>
    </recommendedName>
</protein>
<dbReference type="GO" id="GO:0016829">
    <property type="term" value="F:lyase activity"/>
    <property type="evidence" value="ECO:0007669"/>
    <property type="project" value="InterPro"/>
</dbReference>
<dbReference type="PANTHER" id="PTHR32325:SF4">
    <property type="entry name" value="TRYPTOPHANASE"/>
    <property type="match status" value="1"/>
</dbReference>
<proteinExistence type="inferred from homology"/>
<dbReference type="OrthoDB" id="19261at2759"/>
<dbReference type="PANTHER" id="PTHR32325">
    <property type="entry name" value="BETA-ELIMINATING LYASE-LIKE PROTEIN-RELATED"/>
    <property type="match status" value="1"/>
</dbReference>
<dbReference type="EMBL" id="MU005583">
    <property type="protein sequence ID" value="KAF2683812.1"/>
    <property type="molecule type" value="Genomic_DNA"/>
</dbReference>
<dbReference type="SFLD" id="SFLDG01162">
    <property type="entry name" value="I"/>
    <property type="match status" value="1"/>
</dbReference>
<feature type="region of interest" description="Disordered" evidence="5">
    <location>
        <begin position="1"/>
        <end position="25"/>
    </location>
</feature>
<dbReference type="Pfam" id="PF11991">
    <property type="entry name" value="Trp_DMAT"/>
    <property type="match status" value="1"/>
</dbReference>
<dbReference type="InterPro" id="IPR015424">
    <property type="entry name" value="PyrdxlP-dep_Trfase"/>
</dbReference>
<evidence type="ECO:0000256" key="1">
    <source>
        <dbReference type="ARBA" id="ARBA00001933"/>
    </source>
</evidence>
<gene>
    <name evidence="7" type="ORF">K458DRAFT_339975</name>
</gene>
<evidence type="ECO:0000256" key="2">
    <source>
        <dbReference type="ARBA" id="ARBA00009721"/>
    </source>
</evidence>
<sequence>MNHTAAQLNSNMSTFSSTGTLSPPSHSAVVVRSLLAVTSEERERILKDVEYNIFAFPAGLLTCDYLSDSGTSAMTDVQWAALMRGDESYGRNWGYYCLLDTFRDIFERGNSPQYAFQGIITGMIDSEYYRTKLLVSSHDGFVNGGPHQLERPNFFIVPQGRCAETLLFSTMSSMITEGAVEGAKVKPAIISNGFFDTTGANAAVAGFELQTFTQPGLSDAFPLHLIGKKNFFKGNLDVAAAEAYMDAHPGQVVMILTTITNNWAAAQPVSMANIRTTAALAKRKDIPFFFDACRFAENAFFIHEYEEGYADKSIAEIVQEMFSYIEGFTISLKKDGLSNMGGVLCFKDKGMFAQTYEGIGLRLKERQILCYGNDSYGGMSGRDLMTAVTGLYEVTKKTYLQNRIGQVQSFAQKLLANGIAVLSPPGGHAVYLEMDEFFVGCDRKPDDFASVGFTLELIKDFGIRAAEAGPFGWEWDKKSPEERKKIPNLVRFAVPRHVMSEEHIDYTVAAIKDLHDRRHKIPNVVITRGKDMRLRHFSSGLQPVPVDHTITGSYMEEASRQLSRLAQVIKMDIGAKGQLLNALALAGGKYGQRPVPQELDMSKWLSDVSNDHSFFEYSVAMDQDTGDAELRFLIEAQSEGSCNIVQMQESALRLNDAIAKGYSSTVSLDRLKILQDLFMPSPAEGIFAAWHSCAASKAGPEWKIYLNPSGSGSGTAFSVAREAFERLGLSSAWELLASTITPSDSVLYFALDLSPHPEHSRVKVYLAHPGASASAIAQKHAQICPNACAYSIQQFCASMSGGSLGPYEAKPVLSCFAFTSEAPDRPVGTVHFPVVAYAENDAEIQRRMKEYMNVASVSAAYRERYGKMISAVQRRPLDQGRGLHAWVSLKQGSRKKRTTTFYLSPELFGPLPTTHSKLSNGTKHAD</sequence>
<evidence type="ECO:0000256" key="5">
    <source>
        <dbReference type="SAM" id="MobiDB-lite"/>
    </source>
</evidence>
<evidence type="ECO:0000313" key="8">
    <source>
        <dbReference type="Proteomes" id="UP000799291"/>
    </source>
</evidence>
<dbReference type="NCBIfam" id="NF009709">
    <property type="entry name" value="PRK13238.1"/>
    <property type="match status" value="1"/>
</dbReference>
<dbReference type="InterPro" id="IPR001597">
    <property type="entry name" value="ArAA_b-elim_lyase/Thr_aldolase"/>
</dbReference>
<dbReference type="Gene3D" id="3.40.640.10">
    <property type="entry name" value="Type I PLP-dependent aspartate aminotransferase-like (Major domain)"/>
    <property type="match status" value="1"/>
</dbReference>
<comment type="similarity">
    <text evidence="2">Belongs to the beta-eliminating lyase family.</text>
</comment>
<dbReference type="SUPFAM" id="SSF53383">
    <property type="entry name" value="PLP-dependent transferases"/>
    <property type="match status" value="1"/>
</dbReference>
<dbReference type="InterPro" id="IPR015422">
    <property type="entry name" value="PyrdxlP-dep_Trfase_small"/>
</dbReference>